<dbReference type="Gene3D" id="3.40.50.1000">
    <property type="entry name" value="HAD superfamily/HAD-like"/>
    <property type="match status" value="1"/>
</dbReference>
<evidence type="ECO:0000256" key="1">
    <source>
        <dbReference type="ARBA" id="ARBA00022723"/>
    </source>
</evidence>
<evidence type="ECO:0000313" key="4">
    <source>
        <dbReference type="Proteomes" id="UP000001407"/>
    </source>
</evidence>
<accession>D3GUU7</accession>
<keyword evidence="2" id="KW-0460">Magnesium</keyword>
<protein>
    <submittedName>
        <fullName evidence="3">Capsular polysaccharide modification protein</fullName>
    </submittedName>
</protein>
<proteinExistence type="predicted"/>
<dbReference type="SUPFAM" id="SSF56784">
    <property type="entry name" value="HAD-like"/>
    <property type="match status" value="1"/>
</dbReference>
<dbReference type="HOGENOM" id="CLU_281287_0_0_6"/>
<dbReference type="RefSeq" id="WP_001197964.1">
    <property type="nucleotide sequence ID" value="NC_017626.1"/>
</dbReference>
<dbReference type="GO" id="GO:0046872">
    <property type="term" value="F:metal ion binding"/>
    <property type="evidence" value="ECO:0007669"/>
    <property type="project" value="UniProtKB-KW"/>
</dbReference>
<dbReference type="EMBL" id="FN554766">
    <property type="protein sequence ID" value="CBG36066.1"/>
    <property type="molecule type" value="Genomic_DNA"/>
</dbReference>
<dbReference type="Proteomes" id="UP000001407">
    <property type="component" value="Chromosome"/>
</dbReference>
<dbReference type="InterPro" id="IPR023214">
    <property type="entry name" value="HAD_sf"/>
</dbReference>
<name>D3GUU7_ECO44</name>
<keyword evidence="1" id="KW-0479">Metal-binding</keyword>
<organism evidence="3 4">
    <name type="scientific">Escherichia coli O44:H18 (strain 042 / EAEC)</name>
    <dbReference type="NCBI Taxonomy" id="216592"/>
    <lineage>
        <taxon>Bacteria</taxon>
        <taxon>Pseudomonadati</taxon>
        <taxon>Pseudomonadota</taxon>
        <taxon>Gammaproteobacteria</taxon>
        <taxon>Enterobacterales</taxon>
        <taxon>Enterobacteriaceae</taxon>
        <taxon>Escherichia</taxon>
    </lineage>
</organism>
<dbReference type="Gene3D" id="1.10.150.400">
    <property type="match status" value="1"/>
</dbReference>
<gene>
    <name evidence="3" type="ordered locus">EC042_3237</name>
</gene>
<evidence type="ECO:0000313" key="3">
    <source>
        <dbReference type="EMBL" id="CBG36066.1"/>
    </source>
</evidence>
<dbReference type="AlphaFoldDB" id="D3GUU7"/>
<dbReference type="InterPro" id="IPR036412">
    <property type="entry name" value="HAD-like_sf"/>
</dbReference>
<reference evidence="3 4" key="1">
    <citation type="journal article" date="2010" name="PLoS ONE">
        <title>Complete genome sequence and comparative metabolic profiling of the prototypical enteroaggregative Escherichia coli strain 042.</title>
        <authorList>
            <person name="Chaudhuri R.R."/>
            <person name="Sebaihia M."/>
            <person name="Hobman J.L."/>
            <person name="Webber M.A."/>
            <person name="Leyton D.L."/>
            <person name="Goldberg M.D."/>
            <person name="Cunningham A.F."/>
            <person name="Scott-Tucker A."/>
            <person name="Ferguson P.R."/>
            <person name="Thomas C.M."/>
            <person name="Frankel G."/>
            <person name="Tang C.M."/>
            <person name="Dudley E.G."/>
            <person name="Roberts I.S."/>
            <person name="Rasko D.A."/>
            <person name="Pallen M.J."/>
            <person name="Parkhill J."/>
            <person name="Nataro J.P."/>
            <person name="Thomson N.R."/>
            <person name="Henderson I.R."/>
        </authorList>
    </citation>
    <scope>NUCLEOTIDE SEQUENCE [LARGE SCALE GENOMIC DNA]</scope>
    <source>
        <strain evidence="4">042 / EAEC</strain>
    </source>
</reference>
<evidence type="ECO:0000256" key="2">
    <source>
        <dbReference type="ARBA" id="ARBA00022842"/>
    </source>
</evidence>
<sequence length="1112" mass="129648">MQVLYYMDVFVDLDKGADERSFVAKFDLNADFLGRYSKKQKDLKVTYLALDSVLEKREIKQNLIKNNVTVINIPDSEIRNILDYYDSTVEMVISNDISKKLKEHLVDYFRNKLGNLNPDIVIYWEFCSEIFAEVFKDSVLLEGSHTGFWRLENNNPDVLFNVSTKDKKYDDAFFEAIKKVEIVPEDVIDIQNLKKYYQDNIIFETQINRKTLDPDSKFKYLIFYPGNFPSLRFKKYSGFSSNAAFLQFLLEQIPNDCAIVYSKHSLDRTENDHYIDNNERIINLDKVSSIDNDISIRVLPHVDAVINIYSNIFMPAMLLGKPIFSYGNSPNSKFSIGTVEHVYNYLSTNATLSSDYIDISNKIIKYVLTHKVNTRFLRNEKNSFLYLKQIIKNIENNEYIKYLPQLGTLRGYKARLSQQLLLQNNVHINYEQTKFEKLLGYLINDNIRNIGFDIFDTLLCRPLVKPTDLFNLIEEDIYKVTKLRSFNFSTTRIHAESLARQGKIEVTLDEIYNKLQESTGFTDDTISKIKNIECEMERQLLTPRETMLEYFTLAKIHHKNLFVASDMYLPEDLLKDILISNGYEINQIPVYISCEYNKVKYNGSLFKLILLKEGFDASKTLFIGDNLKSDVQRATDNGLLAEHYPKAIDEFRKTNLFKPDVLGFVYKENFSFYLGMIANKLFDNPFVPFDHKTSINNSSALLGYYIFGPLVLSLTHWLIQNTKNSNYEKILFSSRDSRVVFDVYNYINDTLYNHQLPKSVYFYISRTATLSAYNNKALKGTLLSLYNSKLNVKKFLDYVFDIDVSNDRIAKKLVQELKLNLSADSSKNKHEISQFIHKYYDFASCSNEVNKKNKYLIEYITSITENKKFAVFDLGARGTSRDILADLMGIDIPLFMFRERKHKCVNDINSYLVDTFNPFRRGLRVFLPSFYELLLSDALTSTCYGYEKSESAVKPIIFPSEITATSLLTLKSQVYMKEFCKDYVSLFKGKWEYINSQTRDAFVYPLSYLCSNTTDQLLLNQYVADDPLYEDKHFPVIYPPLKKSTTATKPVKKIIPNKEQSKTQPSPVPESVPKEANLKRNTFIYFKRKFYKSEITKIIWDKGREMYVKYLN</sequence>
<dbReference type="KEGG" id="elo:EC042_3237"/>
<dbReference type="PATRIC" id="fig|216592.3.peg.3370"/>